<dbReference type="SUPFAM" id="SSF48726">
    <property type="entry name" value="Immunoglobulin"/>
    <property type="match status" value="1"/>
</dbReference>
<feature type="domain" description="Ig-like" evidence="5">
    <location>
        <begin position="247"/>
        <end position="344"/>
    </location>
</feature>
<dbReference type="InterPro" id="IPR013151">
    <property type="entry name" value="Immunoglobulin_dom"/>
</dbReference>
<dbReference type="KEGG" id="pmrn:116958221"/>
<gene>
    <name evidence="7" type="primary">PDGFRL</name>
</gene>
<dbReference type="InterPro" id="IPR003599">
    <property type="entry name" value="Ig_sub"/>
</dbReference>
<name>A0AAJ7UJ00_PETMA</name>
<evidence type="ECO:0000256" key="4">
    <source>
        <dbReference type="SAM" id="MobiDB-lite"/>
    </source>
</evidence>
<dbReference type="PANTHER" id="PTHR15360">
    <property type="entry name" value="PLATELET-DERIVED GROWTH FACTOR RECEPTOR LIKE"/>
    <property type="match status" value="1"/>
</dbReference>
<dbReference type="InterPro" id="IPR013783">
    <property type="entry name" value="Ig-like_fold"/>
</dbReference>
<evidence type="ECO:0000313" key="6">
    <source>
        <dbReference type="Proteomes" id="UP001318040"/>
    </source>
</evidence>
<dbReference type="InterPro" id="IPR003598">
    <property type="entry name" value="Ig_sub2"/>
</dbReference>
<dbReference type="RefSeq" id="XP_032836639.1">
    <property type="nucleotide sequence ID" value="XM_032980748.1"/>
</dbReference>
<dbReference type="Gene3D" id="2.60.40.10">
    <property type="entry name" value="Immunoglobulins"/>
    <property type="match status" value="3"/>
</dbReference>
<proteinExistence type="predicted"/>
<dbReference type="CTD" id="5157"/>
<evidence type="ECO:0000256" key="3">
    <source>
        <dbReference type="ARBA" id="ARBA00023319"/>
    </source>
</evidence>
<dbReference type="InterPro" id="IPR007110">
    <property type="entry name" value="Ig-like_dom"/>
</dbReference>
<feature type="region of interest" description="Disordered" evidence="4">
    <location>
        <begin position="478"/>
        <end position="517"/>
    </location>
</feature>
<feature type="region of interest" description="Disordered" evidence="4">
    <location>
        <begin position="375"/>
        <end position="438"/>
    </location>
</feature>
<evidence type="ECO:0000313" key="7">
    <source>
        <dbReference type="RefSeq" id="XP_032836639.1"/>
    </source>
</evidence>
<evidence type="ECO:0000256" key="2">
    <source>
        <dbReference type="ARBA" id="ARBA00019671"/>
    </source>
</evidence>
<reference evidence="7" key="1">
    <citation type="submission" date="2025-08" db="UniProtKB">
        <authorList>
            <consortium name="RefSeq"/>
        </authorList>
    </citation>
    <scope>IDENTIFICATION</scope>
    <source>
        <tissue evidence="7">Sperm</tissue>
    </source>
</reference>
<dbReference type="InterPro" id="IPR036179">
    <property type="entry name" value="Ig-like_dom_sf"/>
</dbReference>
<protein>
    <recommendedName>
        <fullName evidence="2">Platelet-derived growth factor receptor-like protein</fullName>
    </recommendedName>
</protein>
<evidence type="ECO:0000259" key="5">
    <source>
        <dbReference type="PROSITE" id="PS50835"/>
    </source>
</evidence>
<dbReference type="PANTHER" id="PTHR15360:SF5">
    <property type="entry name" value="PLATELET-DERIVED GROWTH FACTOR RECEPTOR-LIKE PROTEIN"/>
    <property type="match status" value="1"/>
</dbReference>
<keyword evidence="3" id="KW-0393">Immunoglobulin domain</keyword>
<evidence type="ECO:0000256" key="1">
    <source>
        <dbReference type="ARBA" id="ARBA00011360"/>
    </source>
</evidence>
<keyword evidence="6" id="KW-1185">Reference proteome</keyword>
<organism evidence="6 7">
    <name type="scientific">Petromyzon marinus</name>
    <name type="common">Sea lamprey</name>
    <dbReference type="NCBI Taxonomy" id="7757"/>
    <lineage>
        <taxon>Eukaryota</taxon>
        <taxon>Metazoa</taxon>
        <taxon>Chordata</taxon>
        <taxon>Craniata</taxon>
        <taxon>Vertebrata</taxon>
        <taxon>Cyclostomata</taxon>
        <taxon>Hyperoartia</taxon>
        <taxon>Petromyzontiformes</taxon>
        <taxon>Petromyzontidae</taxon>
        <taxon>Petromyzon</taxon>
    </lineage>
</organism>
<accession>A0AAJ7UJ00</accession>
<comment type="subunit">
    <text evidence="1">Forms a complex composed of PDGFRL, TNK2 and GRB2.</text>
</comment>
<dbReference type="AlphaFoldDB" id="A0AAJ7UJ00"/>
<dbReference type="CDD" id="cd00096">
    <property type="entry name" value="Ig"/>
    <property type="match status" value="1"/>
</dbReference>
<dbReference type="Pfam" id="PF00047">
    <property type="entry name" value="ig"/>
    <property type="match status" value="1"/>
</dbReference>
<dbReference type="SMART" id="SM00408">
    <property type="entry name" value="IGc2"/>
    <property type="match status" value="1"/>
</dbReference>
<dbReference type="Proteomes" id="UP001318040">
    <property type="component" value="Chromosome 3"/>
</dbReference>
<feature type="compositionally biased region" description="Basic and acidic residues" evidence="4">
    <location>
        <begin position="492"/>
        <end position="501"/>
    </location>
</feature>
<dbReference type="InterPro" id="IPR042495">
    <property type="entry name" value="PDGFRL"/>
</dbReference>
<sequence length="517" mass="55542">MVLQIGPSGDSSTYAECQAVDAQLSLVGCGGRGFFFFFRAWPHRCPQAVLARRVGGVLAPVRAVEELPAGTRLLVLRCHAEYVAWRYPAHLHDLPDALRITSGPGYSELTLHNSSSADTGAFSCRGNSSSINGTRIATATTYIYFTDPSTLLVSRGEPFGLVVARGPRPAVVPCRATNPRAHVQLERASHAGSAPPNVTYDPRVGFLLELPPPEAAGLLRCVATLGGVRQSSVPYLLVYVDSPSEAPVAALVASTSAASLHDDVTLVCEVKGQAGVTADVSWKFPGQQAGRPTVRLDYFEDFPPSVRETRSVLLIPHFLAHDAGEYLCSAHNAKGASIATANIILLPGSPVKAGLRDQQQPINSSLEVKRLYDQVKKSESHDRKQPIINPELTGQENPIGASIKPHDDKQPRKSAPTTVRNKLFGSFPNRKQPFGKPVLSGQNKTIGRFQKPHVLKQPIKLVGLATQKLAIASLRSGGHKQPVKNGVLRQSEATKDIKSSDQEEIGLVETGSNEQAL</sequence>
<dbReference type="PROSITE" id="PS50835">
    <property type="entry name" value="IG_LIKE"/>
    <property type="match status" value="1"/>
</dbReference>
<feature type="compositionally biased region" description="Basic and acidic residues" evidence="4">
    <location>
        <begin position="375"/>
        <end position="385"/>
    </location>
</feature>
<dbReference type="SMART" id="SM00409">
    <property type="entry name" value="IG"/>
    <property type="match status" value="2"/>
</dbReference>